<keyword evidence="2" id="KW-1133">Transmembrane helix</keyword>
<dbReference type="PROSITE" id="PS00022">
    <property type="entry name" value="EGF_1"/>
    <property type="match status" value="1"/>
</dbReference>
<dbReference type="PROSITE" id="PS01186">
    <property type="entry name" value="EGF_2"/>
    <property type="match status" value="1"/>
</dbReference>
<keyword evidence="1" id="KW-1015">Disulfide bond</keyword>
<proteinExistence type="predicted"/>
<protein>
    <submittedName>
        <fullName evidence="5">EGF-like domain-containing protein</fullName>
    </submittedName>
</protein>
<evidence type="ECO:0000256" key="1">
    <source>
        <dbReference type="PROSITE-ProRule" id="PRU00076"/>
    </source>
</evidence>
<sequence>MSLLLEYCAEEQGCFNGGECMTAKTVGSKILSVSCKCPSGFVGHYCEVALVSDSLTGSNGGGIAAIIIVTMLLVLLLVVIGYYYARRSAISS</sequence>
<keyword evidence="1" id="KW-0245">EGF-like domain</keyword>
<keyword evidence="4" id="KW-1185">Reference proteome</keyword>
<dbReference type="AlphaFoldDB" id="A0A914VAG4"/>
<dbReference type="SMART" id="SM00181">
    <property type="entry name" value="EGF"/>
    <property type="match status" value="1"/>
</dbReference>
<dbReference type="WBParaSite" id="PSAMB.scaffold1633size29213.g14109.t1">
    <property type="protein sequence ID" value="PSAMB.scaffold1633size29213.g14109.t1"/>
    <property type="gene ID" value="PSAMB.scaffold1633size29213.g14109"/>
</dbReference>
<evidence type="ECO:0000313" key="5">
    <source>
        <dbReference type="WBParaSite" id="PSAMB.scaffold1633size29213.g14109.t1"/>
    </source>
</evidence>
<reference evidence="5" key="1">
    <citation type="submission" date="2022-11" db="UniProtKB">
        <authorList>
            <consortium name="WormBaseParasite"/>
        </authorList>
    </citation>
    <scope>IDENTIFICATION</scope>
</reference>
<feature type="disulfide bond" evidence="1">
    <location>
        <begin position="37"/>
        <end position="46"/>
    </location>
</feature>
<dbReference type="Gene3D" id="2.10.25.10">
    <property type="entry name" value="Laminin"/>
    <property type="match status" value="1"/>
</dbReference>
<dbReference type="Proteomes" id="UP000887566">
    <property type="component" value="Unplaced"/>
</dbReference>
<keyword evidence="2" id="KW-0472">Membrane</keyword>
<dbReference type="Pfam" id="PF00008">
    <property type="entry name" value="EGF"/>
    <property type="match status" value="1"/>
</dbReference>
<accession>A0A914VAG4</accession>
<comment type="caution">
    <text evidence="1">Lacks conserved residue(s) required for the propagation of feature annotation.</text>
</comment>
<feature type="domain" description="EGF-like" evidence="3">
    <location>
        <begin position="4"/>
        <end position="47"/>
    </location>
</feature>
<feature type="transmembrane region" description="Helical" evidence="2">
    <location>
        <begin position="63"/>
        <end position="85"/>
    </location>
</feature>
<dbReference type="SUPFAM" id="SSF57196">
    <property type="entry name" value="EGF/Laminin"/>
    <property type="match status" value="1"/>
</dbReference>
<keyword evidence="2" id="KW-0812">Transmembrane</keyword>
<evidence type="ECO:0000256" key="2">
    <source>
        <dbReference type="SAM" id="Phobius"/>
    </source>
</evidence>
<evidence type="ECO:0000313" key="4">
    <source>
        <dbReference type="Proteomes" id="UP000887566"/>
    </source>
</evidence>
<evidence type="ECO:0000259" key="3">
    <source>
        <dbReference type="PROSITE" id="PS50026"/>
    </source>
</evidence>
<name>A0A914VAG4_9BILA</name>
<dbReference type="PROSITE" id="PS50026">
    <property type="entry name" value="EGF_3"/>
    <property type="match status" value="1"/>
</dbReference>
<organism evidence="4 5">
    <name type="scientific">Plectus sambesii</name>
    <dbReference type="NCBI Taxonomy" id="2011161"/>
    <lineage>
        <taxon>Eukaryota</taxon>
        <taxon>Metazoa</taxon>
        <taxon>Ecdysozoa</taxon>
        <taxon>Nematoda</taxon>
        <taxon>Chromadorea</taxon>
        <taxon>Plectida</taxon>
        <taxon>Plectina</taxon>
        <taxon>Plectoidea</taxon>
        <taxon>Plectidae</taxon>
        <taxon>Plectus</taxon>
    </lineage>
</organism>
<dbReference type="InterPro" id="IPR000742">
    <property type="entry name" value="EGF"/>
</dbReference>